<dbReference type="EMBL" id="VEVO01000012">
    <property type="protein sequence ID" value="KAF0033626.1"/>
    <property type="molecule type" value="Genomic_DNA"/>
</dbReference>
<sequence>MRRVLVLAHLRAPARVPIHDDDMLATNRSTCTEYDKVCRAKVCRNLLDHDDGEHSGFKSEVIAQQEQADDEAVAFSYEAQYSSYSTSSTALLHTATQGCLVQKLYIGPFWQHSDKTPNGPVG</sequence>
<evidence type="ECO:0000313" key="2">
    <source>
        <dbReference type="Proteomes" id="UP000438429"/>
    </source>
</evidence>
<name>A0A6A4SEQ8_SCOMX</name>
<accession>A0A6A4SEQ8</accession>
<gene>
    <name evidence="1" type="ORF">F2P81_013692</name>
</gene>
<dbReference type="Proteomes" id="UP000438429">
    <property type="component" value="Unassembled WGS sequence"/>
</dbReference>
<evidence type="ECO:0000313" key="1">
    <source>
        <dbReference type="EMBL" id="KAF0033626.1"/>
    </source>
</evidence>
<protein>
    <submittedName>
        <fullName evidence="1">Uncharacterized protein</fullName>
    </submittedName>
</protein>
<proteinExistence type="predicted"/>
<reference evidence="1 2" key="1">
    <citation type="submission" date="2019-06" db="EMBL/GenBank/DDBJ databases">
        <title>Draft genomes of female and male turbot (Scophthalmus maximus).</title>
        <authorList>
            <person name="Xu H."/>
            <person name="Xu X.-W."/>
            <person name="Shao C."/>
            <person name="Chen S."/>
        </authorList>
    </citation>
    <scope>NUCLEOTIDE SEQUENCE [LARGE SCALE GENOMIC DNA]</scope>
    <source>
        <strain evidence="1">Ysfricsl-2016a</strain>
        <tissue evidence="1">Blood</tissue>
    </source>
</reference>
<organism evidence="1 2">
    <name type="scientific">Scophthalmus maximus</name>
    <name type="common">Turbot</name>
    <name type="synonym">Psetta maxima</name>
    <dbReference type="NCBI Taxonomy" id="52904"/>
    <lineage>
        <taxon>Eukaryota</taxon>
        <taxon>Metazoa</taxon>
        <taxon>Chordata</taxon>
        <taxon>Craniata</taxon>
        <taxon>Vertebrata</taxon>
        <taxon>Euteleostomi</taxon>
        <taxon>Actinopterygii</taxon>
        <taxon>Neopterygii</taxon>
        <taxon>Teleostei</taxon>
        <taxon>Neoteleostei</taxon>
        <taxon>Acanthomorphata</taxon>
        <taxon>Carangaria</taxon>
        <taxon>Pleuronectiformes</taxon>
        <taxon>Pleuronectoidei</taxon>
        <taxon>Scophthalmidae</taxon>
        <taxon>Scophthalmus</taxon>
    </lineage>
</organism>
<comment type="caution">
    <text evidence="1">The sequence shown here is derived from an EMBL/GenBank/DDBJ whole genome shotgun (WGS) entry which is preliminary data.</text>
</comment>
<dbReference type="AlphaFoldDB" id="A0A6A4SEQ8"/>